<evidence type="ECO:0000256" key="2">
    <source>
        <dbReference type="ARBA" id="ARBA00022737"/>
    </source>
</evidence>
<dbReference type="EMBL" id="SDRB02011427">
    <property type="protein sequence ID" value="THG01378.1"/>
    <property type="molecule type" value="Genomic_DNA"/>
</dbReference>
<feature type="repeat" description="PPR" evidence="3">
    <location>
        <begin position="9"/>
        <end position="43"/>
    </location>
</feature>
<keyword evidence="2" id="KW-0677">Repeat</keyword>
<evidence type="ECO:0000256" key="5">
    <source>
        <dbReference type="SAM" id="Phobius"/>
    </source>
</evidence>
<accession>A0A4S4DF97</accession>
<dbReference type="PANTHER" id="PTHR47933:SF45">
    <property type="entry name" value="PENTACOTRIPEPTIDE-REPEAT REGION OF PRORP DOMAIN-CONTAINING PROTEIN"/>
    <property type="match status" value="1"/>
</dbReference>
<feature type="transmembrane region" description="Helical" evidence="5">
    <location>
        <begin position="365"/>
        <end position="389"/>
    </location>
</feature>
<feature type="region of interest" description="Disordered" evidence="4">
    <location>
        <begin position="181"/>
        <end position="216"/>
    </location>
</feature>
<keyword evidence="5" id="KW-0472">Membrane</keyword>
<reference evidence="6 7" key="1">
    <citation type="journal article" date="2018" name="Proc. Natl. Acad. Sci. U.S.A.">
        <title>Draft genome sequence of Camellia sinensis var. sinensis provides insights into the evolution of the tea genome and tea quality.</title>
        <authorList>
            <person name="Wei C."/>
            <person name="Yang H."/>
            <person name="Wang S."/>
            <person name="Zhao J."/>
            <person name="Liu C."/>
            <person name="Gao L."/>
            <person name="Xia E."/>
            <person name="Lu Y."/>
            <person name="Tai Y."/>
            <person name="She G."/>
            <person name="Sun J."/>
            <person name="Cao H."/>
            <person name="Tong W."/>
            <person name="Gao Q."/>
            <person name="Li Y."/>
            <person name="Deng W."/>
            <person name="Jiang X."/>
            <person name="Wang W."/>
            <person name="Chen Q."/>
            <person name="Zhang S."/>
            <person name="Li H."/>
            <person name="Wu J."/>
            <person name="Wang P."/>
            <person name="Li P."/>
            <person name="Shi C."/>
            <person name="Zheng F."/>
            <person name="Jian J."/>
            <person name="Huang B."/>
            <person name="Shan D."/>
            <person name="Shi M."/>
            <person name="Fang C."/>
            <person name="Yue Y."/>
            <person name="Li F."/>
            <person name="Li D."/>
            <person name="Wei S."/>
            <person name="Han B."/>
            <person name="Jiang C."/>
            <person name="Yin Y."/>
            <person name="Xia T."/>
            <person name="Zhang Z."/>
            <person name="Bennetzen J.L."/>
            <person name="Zhao S."/>
            <person name="Wan X."/>
        </authorList>
    </citation>
    <scope>NUCLEOTIDE SEQUENCE [LARGE SCALE GENOMIC DNA]</scope>
    <source>
        <strain evidence="7">cv. Shuchazao</strain>
        <tissue evidence="6">Leaf</tissue>
    </source>
</reference>
<feature type="compositionally biased region" description="Gly residues" evidence="4">
    <location>
        <begin position="205"/>
        <end position="214"/>
    </location>
</feature>
<dbReference type="Gene3D" id="1.25.40.10">
    <property type="entry name" value="Tetratricopeptide repeat domain"/>
    <property type="match status" value="1"/>
</dbReference>
<protein>
    <submittedName>
        <fullName evidence="6">Uncharacterized protein</fullName>
    </submittedName>
</protein>
<feature type="transmembrane region" description="Helical" evidence="5">
    <location>
        <begin position="480"/>
        <end position="502"/>
    </location>
</feature>
<keyword evidence="7" id="KW-1185">Reference proteome</keyword>
<proteinExistence type="inferred from homology"/>
<comment type="caution">
    <text evidence="6">The sequence shown here is derived from an EMBL/GenBank/DDBJ whole genome shotgun (WGS) entry which is preliminary data.</text>
</comment>
<feature type="repeat" description="PPR" evidence="3">
    <location>
        <begin position="44"/>
        <end position="78"/>
    </location>
</feature>
<dbReference type="PROSITE" id="PS51375">
    <property type="entry name" value="PPR"/>
    <property type="match status" value="2"/>
</dbReference>
<organism evidence="6 7">
    <name type="scientific">Camellia sinensis var. sinensis</name>
    <name type="common">China tea</name>
    <dbReference type="NCBI Taxonomy" id="542762"/>
    <lineage>
        <taxon>Eukaryota</taxon>
        <taxon>Viridiplantae</taxon>
        <taxon>Streptophyta</taxon>
        <taxon>Embryophyta</taxon>
        <taxon>Tracheophyta</taxon>
        <taxon>Spermatophyta</taxon>
        <taxon>Magnoliopsida</taxon>
        <taxon>eudicotyledons</taxon>
        <taxon>Gunneridae</taxon>
        <taxon>Pentapetalae</taxon>
        <taxon>asterids</taxon>
        <taxon>Ericales</taxon>
        <taxon>Theaceae</taxon>
        <taxon>Camellia</taxon>
    </lineage>
</organism>
<dbReference type="GO" id="GO:0003729">
    <property type="term" value="F:mRNA binding"/>
    <property type="evidence" value="ECO:0007669"/>
    <property type="project" value="TreeGrafter"/>
</dbReference>
<dbReference type="AlphaFoldDB" id="A0A4S4DF97"/>
<comment type="similarity">
    <text evidence="1">Belongs to the PPR family. P subfamily.</text>
</comment>
<gene>
    <name evidence="6" type="ORF">TEA_006329</name>
</gene>
<dbReference type="InterPro" id="IPR002885">
    <property type="entry name" value="PPR_rpt"/>
</dbReference>
<keyword evidence="5" id="KW-0812">Transmembrane</keyword>
<dbReference type="Proteomes" id="UP000306102">
    <property type="component" value="Unassembled WGS sequence"/>
</dbReference>
<sequence>MLSEGVSPNIASYNFLLGGLLASGFMHEAAELIDEMKERGFVPNGNTYNVLVSGYAKMGNKKESIRLYCEMAELDKMLKKLYRTEAKKLFKEMDEKGFIPCETTLNYISSILAKPGKKANALRLLDGLYKRKSTMGSVRVHVRPWMGGVRPWKRWFQTYYLWRIQILQILLASSAITTPPTPITRRRRRRGGLREKDGEIRDRNGGGIGGGTRGGLRAREVGRDERGVTKGVAIIEGPVVFDLGFGTHGNCQLLMVFPMMSMTLQGIMFCGGGAGPVMVVKVRFIAVRFHGSLKDNAEVYAHEVRPEQRHTIEAFEMMRNQMHLEEVDLEKRAEDAISSLGISAQLMSGFISGSVLLQGQFACTIGISISLMSMVSFVIGFGIAVTVAFNKIRRLNQPLQELRSRQSKLYTDIMQFRVENNFVGDRVRFQFPVSNVDPDSSPQYEYGFVPMDSQYSSRLIDVENSLSGAHNFLTHYESMLYLMAFGAAVHGITIPLVAYHIFCGTGNGINDKDTMSKPT</sequence>
<dbReference type="InterPro" id="IPR011990">
    <property type="entry name" value="TPR-like_helical_dom_sf"/>
</dbReference>
<evidence type="ECO:0000256" key="3">
    <source>
        <dbReference type="PROSITE-ProRule" id="PRU00708"/>
    </source>
</evidence>
<evidence type="ECO:0000313" key="7">
    <source>
        <dbReference type="Proteomes" id="UP000306102"/>
    </source>
</evidence>
<evidence type="ECO:0000313" key="6">
    <source>
        <dbReference type="EMBL" id="THG01378.1"/>
    </source>
</evidence>
<evidence type="ECO:0000256" key="1">
    <source>
        <dbReference type="ARBA" id="ARBA00007626"/>
    </source>
</evidence>
<dbReference type="InterPro" id="IPR051240">
    <property type="entry name" value="Mito_RNA-Proc/Resp"/>
</dbReference>
<dbReference type="NCBIfam" id="TIGR00756">
    <property type="entry name" value="PPR"/>
    <property type="match status" value="2"/>
</dbReference>
<dbReference type="PANTHER" id="PTHR47933">
    <property type="entry name" value="PENTATRICOPEPTIDE REPEAT-CONTAINING PROTEIN 1, MITOCHONDRIAL"/>
    <property type="match status" value="1"/>
</dbReference>
<dbReference type="Pfam" id="PF01535">
    <property type="entry name" value="PPR"/>
    <property type="match status" value="1"/>
</dbReference>
<keyword evidence="5" id="KW-1133">Transmembrane helix</keyword>
<evidence type="ECO:0000256" key="4">
    <source>
        <dbReference type="SAM" id="MobiDB-lite"/>
    </source>
</evidence>
<name>A0A4S4DF97_CAMSN</name>
<dbReference type="Pfam" id="PF13041">
    <property type="entry name" value="PPR_2"/>
    <property type="match status" value="1"/>
</dbReference>
<feature type="compositionally biased region" description="Basic and acidic residues" evidence="4">
    <location>
        <begin position="192"/>
        <end position="204"/>
    </location>
</feature>